<dbReference type="RefSeq" id="XP_018157162.1">
    <property type="nucleotide sequence ID" value="XM_018302384.1"/>
</dbReference>
<organism evidence="4 5">
    <name type="scientific">Colletotrichum higginsianum (strain IMI 349063)</name>
    <name type="common">Crucifer anthracnose fungus</name>
    <dbReference type="NCBI Taxonomy" id="759273"/>
    <lineage>
        <taxon>Eukaryota</taxon>
        <taxon>Fungi</taxon>
        <taxon>Dikarya</taxon>
        <taxon>Ascomycota</taxon>
        <taxon>Pezizomycotina</taxon>
        <taxon>Sordariomycetes</taxon>
        <taxon>Hypocreomycetidae</taxon>
        <taxon>Glomerellales</taxon>
        <taxon>Glomerellaceae</taxon>
        <taxon>Colletotrichum</taxon>
        <taxon>Colletotrichum destructivum species complex</taxon>
    </lineage>
</organism>
<dbReference type="InterPro" id="IPR041677">
    <property type="entry name" value="DNA2/NAM7_AAA_11"/>
</dbReference>
<dbReference type="InterPro" id="IPR047187">
    <property type="entry name" value="SF1_C_Upf1"/>
</dbReference>
<evidence type="ECO:0000259" key="3">
    <source>
        <dbReference type="Pfam" id="PF13087"/>
    </source>
</evidence>
<accession>A0A1B7Y9I2</accession>
<evidence type="ECO:0000313" key="5">
    <source>
        <dbReference type="Proteomes" id="UP000092177"/>
    </source>
</evidence>
<feature type="domain" description="DNA2/NAM7 helicase helicase" evidence="2">
    <location>
        <begin position="321"/>
        <end position="581"/>
    </location>
</feature>
<keyword evidence="1" id="KW-0378">Hydrolase</keyword>
<name>A0A1B7Y9I2_COLHI</name>
<dbReference type="GO" id="GO:0004386">
    <property type="term" value="F:helicase activity"/>
    <property type="evidence" value="ECO:0007669"/>
    <property type="project" value="InterPro"/>
</dbReference>
<protein>
    <submittedName>
        <fullName evidence="4">Nonsense-mediated mRNA decay protein 1</fullName>
    </submittedName>
</protein>
<feature type="domain" description="DNA2/NAM7 helicase-like C-terminal" evidence="3">
    <location>
        <begin position="603"/>
        <end position="812"/>
    </location>
</feature>
<evidence type="ECO:0000259" key="2">
    <source>
        <dbReference type="Pfam" id="PF13086"/>
    </source>
</evidence>
<dbReference type="Pfam" id="PF13087">
    <property type="entry name" value="AAA_12"/>
    <property type="match status" value="1"/>
</dbReference>
<keyword evidence="1" id="KW-0347">Helicase</keyword>
<reference evidence="5" key="1">
    <citation type="journal article" date="2017" name="BMC Genomics">
        <title>Gapless genome assembly of Colletotrichum higginsianum reveals chromosome structure and association of transposable elements with secondary metabolite gene clusters.</title>
        <authorList>
            <person name="Dallery J.-F."/>
            <person name="Lapalu N."/>
            <person name="Zampounis A."/>
            <person name="Pigne S."/>
            <person name="Luyten I."/>
            <person name="Amselem J."/>
            <person name="Wittenberg A.H.J."/>
            <person name="Zhou S."/>
            <person name="de Queiroz M.V."/>
            <person name="Robin G.P."/>
            <person name="Auger A."/>
            <person name="Hainaut M."/>
            <person name="Henrissat B."/>
            <person name="Kim K.-T."/>
            <person name="Lee Y.-H."/>
            <person name="Lespinet O."/>
            <person name="Schwartz D.C."/>
            <person name="Thon M.R."/>
            <person name="O'Connell R.J."/>
        </authorList>
    </citation>
    <scope>NUCLEOTIDE SEQUENCE [LARGE SCALE GENOMIC DNA]</scope>
    <source>
        <strain evidence="5">IMI 349063</strain>
    </source>
</reference>
<dbReference type="VEuPathDB" id="FungiDB:CH63R_07409"/>
<dbReference type="GeneID" id="28866491"/>
<dbReference type="InterPro" id="IPR041679">
    <property type="entry name" value="DNA2/NAM7-like_C"/>
</dbReference>
<dbReference type="CDD" id="cd18808">
    <property type="entry name" value="SF1_C_Upf1"/>
    <property type="match status" value="1"/>
</dbReference>
<dbReference type="SUPFAM" id="SSF52540">
    <property type="entry name" value="P-loop containing nucleoside triphosphate hydrolases"/>
    <property type="match status" value="1"/>
</dbReference>
<dbReference type="InterPro" id="IPR045055">
    <property type="entry name" value="DNA2/NAM7-like"/>
</dbReference>
<evidence type="ECO:0000313" key="4">
    <source>
        <dbReference type="EMBL" id="OBR08644.1"/>
    </source>
</evidence>
<keyword evidence="5" id="KW-1185">Reference proteome</keyword>
<dbReference type="InterPro" id="IPR027417">
    <property type="entry name" value="P-loop_NTPase"/>
</dbReference>
<gene>
    <name evidence="4" type="ORF">CH63R_07409</name>
</gene>
<dbReference type="KEGG" id="chig:CH63R_07409"/>
<evidence type="ECO:0000256" key="1">
    <source>
        <dbReference type="ARBA" id="ARBA00022806"/>
    </source>
</evidence>
<keyword evidence="1" id="KW-0547">Nucleotide-binding</keyword>
<dbReference type="Proteomes" id="UP000092177">
    <property type="component" value="Chromosome 5"/>
</dbReference>
<dbReference type="Pfam" id="PF13086">
    <property type="entry name" value="AAA_11"/>
    <property type="match status" value="1"/>
</dbReference>
<dbReference type="PANTHER" id="PTHR10887">
    <property type="entry name" value="DNA2/NAM7 HELICASE FAMILY"/>
    <property type="match status" value="1"/>
</dbReference>
<dbReference type="Gene3D" id="3.40.50.300">
    <property type="entry name" value="P-loop containing nucleotide triphosphate hydrolases"/>
    <property type="match status" value="2"/>
</dbReference>
<comment type="caution">
    <text evidence="4">The sequence shown here is derived from an EMBL/GenBank/DDBJ whole genome shotgun (WGS) entry which is preliminary data.</text>
</comment>
<sequence>MLLSSWNAGYGPIDESPTMETSQPFPCVLSFNIMAEEKSVIDEDKRGLPDIKQPQLSDRGCGFRMVHSFQSKQEFARVHGDGTKVEMINEAFAMDQFNNTTRTRYAWVVAPIPGPYSLISSDLQKQWVVLVELPSTPERFFPAEGDTCKIAFLQDFEFDGIPYNQGMLAAERVPNPYDDMPDRHPYSSHAVFTVTTEYFAHPVTKERFHPLASIEIAQPIDVSNPPTPLTLHNAVVCKLQVQSNTVTYEAELLALSVLTEPKKESNVLPEATIGTFEYLLDFRKEPTFSVDLFEKLPHMDQPNKHPNAFLQAVYNRLDHDHKKVYEQLRQIPAGLALILGCPGAGKTALNTFIAAMAMSQPVMKPRGDGKQKRQPVKILYLLDVNYPCDDAASRVHHLLKDAGINKSVIRVRGCAREMKNSAKLHPQPQATEEDATPDFTAGFLKQARLFSGLQRVIRDEKRAPTLDEVAWDRYEADKTKHKALTTMLDKLRQGATKTKRTARELRTCVAKLYFSVIREADFIAATPVGAAGYLSKMFRPDIVFLDEAAHARELTAMIPIALYSPHAFILTGDTRQTRPFVECAKGSAKGLQENVYAKQLMISTMERADLAGALRSKLLISHRMYGNLQELASELFYDGLLMSGIPETERFPDTLCHLQRWLSKVTGGKECTVPRVLLSHRGSMEVREKSSFYNPVHEAFIQKRCYELLQDSKFQRVDQPDKPGRILIITPYKAALLRYERFIKVLPSEFQARLDIELRFKAIEVRTVDSAQGHEADFVFVDTVRTKSAGFLNDPKRLCVMLTRARVGEMVLMHEGMTKKPSIGRSLLEAEWTTRVYDHCRRNGQLHYIG</sequence>
<dbReference type="AlphaFoldDB" id="A0A1B7Y9I2"/>
<dbReference type="EMBL" id="LTAN01000005">
    <property type="protein sequence ID" value="OBR08644.1"/>
    <property type="molecule type" value="Genomic_DNA"/>
</dbReference>
<dbReference type="PANTHER" id="PTHR10887:SF495">
    <property type="entry name" value="HELICASE SENATAXIN ISOFORM X1-RELATED"/>
    <property type="match status" value="1"/>
</dbReference>
<keyword evidence="1" id="KW-0067">ATP-binding</keyword>
<dbReference type="OrthoDB" id="6513042at2759"/>
<proteinExistence type="predicted"/>